<evidence type="ECO:0000256" key="1">
    <source>
        <dbReference type="SAM" id="MobiDB-lite"/>
    </source>
</evidence>
<feature type="compositionally biased region" description="Basic and acidic residues" evidence="1">
    <location>
        <begin position="55"/>
        <end position="69"/>
    </location>
</feature>
<dbReference type="Gene3D" id="2.20.70.10">
    <property type="match status" value="1"/>
</dbReference>
<reference evidence="2 3" key="1">
    <citation type="journal article" date="2016" name="Mol. Biol. Evol.">
        <title>Comparative Genomics of Early-Diverging Mushroom-Forming Fungi Provides Insights into the Origins of Lignocellulose Decay Capabilities.</title>
        <authorList>
            <person name="Nagy L.G."/>
            <person name="Riley R."/>
            <person name="Tritt A."/>
            <person name="Adam C."/>
            <person name="Daum C."/>
            <person name="Floudas D."/>
            <person name="Sun H."/>
            <person name="Yadav J.S."/>
            <person name="Pangilinan J."/>
            <person name="Larsson K.H."/>
            <person name="Matsuura K."/>
            <person name="Barry K."/>
            <person name="Labutti K."/>
            <person name="Kuo R."/>
            <person name="Ohm R.A."/>
            <person name="Bhattacharya S.S."/>
            <person name="Shirouzu T."/>
            <person name="Yoshinaga Y."/>
            <person name="Martin F.M."/>
            <person name="Grigoriev I.V."/>
            <person name="Hibbett D.S."/>
        </authorList>
    </citation>
    <scope>NUCLEOTIDE SEQUENCE [LARGE SCALE GENOMIC DNA]</scope>
    <source>
        <strain evidence="2 3">HHB12733</strain>
    </source>
</reference>
<dbReference type="AlphaFoldDB" id="A0A165JJR9"/>
<dbReference type="InParanoid" id="A0A165JJR9"/>
<gene>
    <name evidence="2" type="ORF">CALCODRAFT_303190</name>
</gene>
<dbReference type="EMBL" id="KV423919">
    <property type="protein sequence ID" value="KZT61931.1"/>
    <property type="molecule type" value="Genomic_DNA"/>
</dbReference>
<name>A0A165JJR9_9BASI</name>
<dbReference type="STRING" id="1353952.A0A165JJR9"/>
<protein>
    <recommendedName>
        <fullName evidence="4">WW domain-containing protein</fullName>
    </recommendedName>
</protein>
<organism evidence="2 3">
    <name type="scientific">Calocera cornea HHB12733</name>
    <dbReference type="NCBI Taxonomy" id="1353952"/>
    <lineage>
        <taxon>Eukaryota</taxon>
        <taxon>Fungi</taxon>
        <taxon>Dikarya</taxon>
        <taxon>Basidiomycota</taxon>
        <taxon>Agaricomycotina</taxon>
        <taxon>Dacrymycetes</taxon>
        <taxon>Dacrymycetales</taxon>
        <taxon>Dacrymycetaceae</taxon>
        <taxon>Calocera</taxon>
    </lineage>
</organism>
<feature type="region of interest" description="Disordered" evidence="1">
    <location>
        <begin position="110"/>
        <end position="151"/>
    </location>
</feature>
<keyword evidence="3" id="KW-1185">Reference proteome</keyword>
<evidence type="ECO:0000313" key="3">
    <source>
        <dbReference type="Proteomes" id="UP000076842"/>
    </source>
</evidence>
<feature type="region of interest" description="Disordered" evidence="1">
    <location>
        <begin position="1"/>
        <end position="69"/>
    </location>
</feature>
<evidence type="ECO:0008006" key="4">
    <source>
        <dbReference type="Google" id="ProtNLM"/>
    </source>
</evidence>
<proteinExistence type="predicted"/>
<dbReference type="OrthoDB" id="2367685at2759"/>
<evidence type="ECO:0000313" key="2">
    <source>
        <dbReference type="EMBL" id="KZT61931.1"/>
    </source>
</evidence>
<sequence length="240" mass="25966">MTNRNSEQDGPPDYNYAMHQHGEQDGGPGGRPAGGQGQTLQPSSAGNIEGQGRASMEDEMRELPDGWIREWDPKQKHHFYVDTKANPPRSIWVHPYDDPEYISSIPDKHPAKQWANAQQQNARPVGQGTSGTGPARAGAAAGAAQTGQKPGLLTKMHDKLTGTTKEERDAAKEQQRQHRSSSRVIPPGTEEAGCMRLPWAHTVAAGWATAAVTAGAWAWAAWAWACRCLVGSQVGSCWVI</sequence>
<feature type="compositionally biased region" description="Low complexity" evidence="1">
    <location>
        <begin position="132"/>
        <end position="151"/>
    </location>
</feature>
<feature type="compositionally biased region" description="Basic and acidic residues" evidence="1">
    <location>
        <begin position="164"/>
        <end position="176"/>
    </location>
</feature>
<feature type="region of interest" description="Disordered" evidence="1">
    <location>
        <begin position="164"/>
        <end position="190"/>
    </location>
</feature>
<feature type="compositionally biased region" description="Gly residues" evidence="1">
    <location>
        <begin position="25"/>
        <end position="37"/>
    </location>
</feature>
<accession>A0A165JJR9</accession>
<feature type="compositionally biased region" description="Low complexity" evidence="1">
    <location>
        <begin position="112"/>
        <end position="122"/>
    </location>
</feature>
<dbReference type="Proteomes" id="UP000076842">
    <property type="component" value="Unassembled WGS sequence"/>
</dbReference>